<feature type="region of interest" description="Disordered" evidence="1">
    <location>
        <begin position="995"/>
        <end position="1051"/>
    </location>
</feature>
<dbReference type="Proteomes" id="UP000887568">
    <property type="component" value="Unplaced"/>
</dbReference>
<dbReference type="AlphaFoldDB" id="A0A914BKT3"/>
<feature type="region of interest" description="Disordered" evidence="1">
    <location>
        <begin position="445"/>
        <end position="476"/>
    </location>
</feature>
<feature type="compositionally biased region" description="Polar residues" evidence="1">
    <location>
        <begin position="504"/>
        <end position="520"/>
    </location>
</feature>
<sequence>MSKKKSKHHASQSLSPDVLEAREISFTNLLLLGFEPVEAERRHAIPFNRDMFALPNKKAFEVIMHFLFERLNPAKAHDKFRDCWPICDKKHEQAFRKTVSNQLSEIAAEDPSANLPRIVPSLFMSPGGDRFYSLLMHFSQYVLFKVVKQENGKKDREILQRPKLLPAVSHLGHIMLRTTQAASIRHRRRFLDKAQLMVLLHREWKQFANELVKEHRSLTKQLRDLEHDIRDCLAASYDQAQARGSPVGRRRRSGGMTDGERQMHAVKRTQKIQKVRELWKAVDAFYVGQSAERDVTSSVLQEAENKYRLDAGEINVQVPELLLRECQQELQRRNVGNTYEGGKLSLLTLIQLWNMSLYLYLETIQQAPMPSFEDLSPDLVTQVHTHHAHLANTQAMRSTLTNKLLPELKSSVSRLHKQIQEGKTPSRKDTRRSFQLSSLGLELLPPTPPVSFEPASGSQNETPIRLPAGGTLKNNMSTDTPEAVSMLSDTINKAALRHAGLVQGTPTSTLGELRKQTQGPSKLPRPTGAANSESLPNRKRVKSAPSKVVPSTTPTTRTHLGHPDPQTPHLGTRVPNTHKRGEVNGDMARVPKTQPRNGAGSRLSRQPKDGRKEPRTTETPGVRKASSRAKKLVPDVSTASPSLQRTPVASAKAGAMSSAMRSKTAPRAHQILAEQIADAVTTGGKITPDFLELLRTHSRENSPLDSALADPLAGLDQHAFVSKDKLKRTPVTEERSHIASTRLGDTPKHTMPTRTLFDSDSSPGEPSVLSRDPGKLSPIDGNDLLLLGSREGSPIEDSKDLMSGVVVGNLLDLEEPEQQGGTLLPSGNLLDLADEAEVSAEARSDHWLASLGDGTTLPETRPEFSEDLEQTLAEIFQTRTPQLSTRAKTRIAARKQGSSLSSFQEEDETNSFGTPSLPNRETDLTEGLTPDLNLLRQDRLRRQTESIGFHPRNDPLNFSQPRKNQADVSLNKVRQVSGGSQKSVTFSEQVDEHSFLDQSITNSEQSNVDSPSRDYISPLGTPSDKPGPDESLQTPGNSSSSSPQEIPGKDRGTFLSDVYLAHSPPPPNRPSETLFTSPLEGQLLSDSDLGQDFSMNLSTAIDDLLVPISPDITPSRTPKLTSRHSSANSSQPSVKKTSRLSSTQHTEHSLFMESLPHQRDAFSLKPGTSPLIEDFSNLHLSRMTPVTPNHKSVEMPMNFDLLADEDDSILLPTSPALRQGVLVDISPPH</sequence>
<dbReference type="GO" id="GO:1990498">
    <property type="term" value="C:mitotic spindle microtubule"/>
    <property type="evidence" value="ECO:0007669"/>
    <property type="project" value="TreeGrafter"/>
</dbReference>
<feature type="compositionally biased region" description="Polar residues" evidence="1">
    <location>
        <begin position="752"/>
        <end position="764"/>
    </location>
</feature>
<dbReference type="PANTHER" id="PTHR16151:SF2">
    <property type="entry name" value="HAUS AUGMIN-LIKE COMPLEX SUBUNIT 6"/>
    <property type="match status" value="1"/>
</dbReference>
<dbReference type="EnsemblMetazoa" id="XM_038220961.1">
    <property type="protein sequence ID" value="XP_038076889.1"/>
    <property type="gene ID" value="LOC119744812"/>
</dbReference>
<evidence type="ECO:0000256" key="1">
    <source>
        <dbReference type="SAM" id="MobiDB-lite"/>
    </source>
</evidence>
<feature type="region of interest" description="Disordered" evidence="1">
    <location>
        <begin position="726"/>
        <end position="775"/>
    </location>
</feature>
<feature type="compositionally biased region" description="Polar residues" evidence="1">
    <location>
        <begin position="996"/>
        <end position="1010"/>
    </location>
</feature>
<dbReference type="GO" id="GO:0008017">
    <property type="term" value="F:microtubule binding"/>
    <property type="evidence" value="ECO:0007669"/>
    <property type="project" value="TreeGrafter"/>
</dbReference>
<organism evidence="3 4">
    <name type="scientific">Patiria miniata</name>
    <name type="common">Bat star</name>
    <name type="synonym">Asterina miniata</name>
    <dbReference type="NCBI Taxonomy" id="46514"/>
    <lineage>
        <taxon>Eukaryota</taxon>
        <taxon>Metazoa</taxon>
        <taxon>Echinodermata</taxon>
        <taxon>Eleutherozoa</taxon>
        <taxon>Asterozoa</taxon>
        <taxon>Asteroidea</taxon>
        <taxon>Valvatacea</taxon>
        <taxon>Valvatida</taxon>
        <taxon>Asterinidae</taxon>
        <taxon>Patiria</taxon>
    </lineage>
</organism>
<dbReference type="OMA" id="SHIMLKT"/>
<dbReference type="PANTHER" id="PTHR16151">
    <property type="entry name" value="HAUS AUGMIN-LIKE COMPLEX SUBUNIT 6"/>
    <property type="match status" value="1"/>
</dbReference>
<feature type="compositionally biased region" description="Polar residues" evidence="1">
    <location>
        <begin position="1031"/>
        <end position="1044"/>
    </location>
</feature>
<dbReference type="Pfam" id="PF14661">
    <property type="entry name" value="HAUS6_N"/>
    <property type="match status" value="1"/>
</dbReference>
<dbReference type="RefSeq" id="XP_038076889.1">
    <property type="nucleotide sequence ID" value="XM_038220961.1"/>
</dbReference>
<evidence type="ECO:0000313" key="4">
    <source>
        <dbReference type="Proteomes" id="UP000887568"/>
    </source>
</evidence>
<dbReference type="GeneID" id="119744812"/>
<dbReference type="OrthoDB" id="5575722at2759"/>
<reference evidence="3" key="1">
    <citation type="submission" date="2022-11" db="UniProtKB">
        <authorList>
            <consortium name="EnsemblMetazoa"/>
        </authorList>
    </citation>
    <scope>IDENTIFICATION</scope>
</reference>
<dbReference type="EnsemblMetazoa" id="XM_038220960.1">
    <property type="protein sequence ID" value="XP_038076888.1"/>
    <property type="gene ID" value="LOC119744812"/>
</dbReference>
<dbReference type="InterPro" id="IPR026797">
    <property type="entry name" value="HAUS_6"/>
</dbReference>
<feature type="domain" description="HAUS augmin-like complex subunit 6 N-terminal" evidence="2">
    <location>
        <begin position="26"/>
        <end position="280"/>
    </location>
</feature>
<feature type="compositionally biased region" description="Polar residues" evidence="1">
    <location>
        <begin position="910"/>
        <end position="919"/>
    </location>
</feature>
<dbReference type="InterPro" id="IPR028163">
    <property type="entry name" value="HAUS_6_N"/>
</dbReference>
<feature type="region of interest" description="Disordered" evidence="1">
    <location>
        <begin position="502"/>
        <end position="657"/>
    </location>
</feature>
<feature type="compositionally biased region" description="Polar residues" evidence="1">
    <location>
        <begin position="637"/>
        <end position="647"/>
    </location>
</feature>
<evidence type="ECO:0000313" key="3">
    <source>
        <dbReference type="EnsemblMetazoa" id="XP_038076888.1"/>
    </source>
</evidence>
<feature type="compositionally biased region" description="Polar residues" evidence="1">
    <location>
        <begin position="956"/>
        <end position="968"/>
    </location>
</feature>
<evidence type="ECO:0000259" key="2">
    <source>
        <dbReference type="Pfam" id="PF14661"/>
    </source>
</evidence>
<dbReference type="RefSeq" id="XP_038076888.1">
    <property type="nucleotide sequence ID" value="XM_038220960.1"/>
</dbReference>
<proteinExistence type="predicted"/>
<feature type="compositionally biased region" description="Polar residues" evidence="1">
    <location>
        <begin position="1112"/>
        <end position="1144"/>
    </location>
</feature>
<protein>
    <recommendedName>
        <fullName evidence="2">HAUS augmin-like complex subunit 6 N-terminal domain-containing protein</fullName>
    </recommendedName>
</protein>
<dbReference type="GO" id="GO:0051225">
    <property type="term" value="P:spindle assembly"/>
    <property type="evidence" value="ECO:0007669"/>
    <property type="project" value="InterPro"/>
</dbReference>
<feature type="compositionally biased region" description="Basic and acidic residues" evidence="1">
    <location>
        <begin position="606"/>
        <end position="616"/>
    </location>
</feature>
<dbReference type="GO" id="GO:0070652">
    <property type="term" value="C:HAUS complex"/>
    <property type="evidence" value="ECO:0007669"/>
    <property type="project" value="InterPro"/>
</dbReference>
<name>A0A914BKT3_PATMI</name>
<feature type="region of interest" description="Disordered" evidence="1">
    <location>
        <begin position="881"/>
        <end position="968"/>
    </location>
</feature>
<keyword evidence="4" id="KW-1185">Reference proteome</keyword>
<accession>A0A914BKT3</accession>
<feature type="region of interest" description="Disordered" evidence="1">
    <location>
        <begin position="1112"/>
        <end position="1147"/>
    </location>
</feature>